<sequence>MDNSLESKNLQELRAIAKEMGIKSITILRKKELIDKIVELQNSSSNEKKEKVDSKPRKEFNNGDKPVVTTYGFKLKERQEEPKEELNTENRQSYRERRNNDYQSVEQKQQEVQQMIDDGNMGEGILEVMADGYGFLRTENFLPGANDIYISPSQIRRFNLKTGDCVKGNIRIAKENEKFNALLYVKTVNGDEPEKASKRPNFEELTPIYPTDRLTLETDRNELSTRIIDLMAPIGKGQRGMIVAPPKVGKTMLLTKMANAITKNHKEINLIVLLIDERPEEVTDIQRSIEGENVEIVYSTFDEQPEHHKRVSEMVLERAKRLVEQGKDLVILLDSITRLARAYNLTIPPSGRTLSGGLDPAALYMPKRFFGAARNIENGGSLTILATALVDTGSKMDEVIFEEFKGTGNMELVLDRKLSERRIFPAIDINKSGTRREDKLLSKKEMESVYILRKLIGNSSSAEMTPIILEQMAKTKSNDEFVDIVPLIKNTNLKE</sequence>
<reference evidence="14" key="1">
    <citation type="submission" date="2020-10" db="EMBL/GenBank/DDBJ databases">
        <authorList>
            <person name="Gilroy R."/>
        </authorList>
    </citation>
    <scope>NUCLEOTIDE SEQUENCE</scope>
    <source>
        <strain evidence="14">F6-4510</strain>
    </source>
</reference>
<dbReference type="GO" id="GO:0004386">
    <property type="term" value="F:helicase activity"/>
    <property type="evidence" value="ECO:0007669"/>
    <property type="project" value="UniProtKB-UniRule"/>
</dbReference>
<keyword evidence="3 9" id="KW-0378">Hydrolase</keyword>
<dbReference type="Pfam" id="PF07498">
    <property type="entry name" value="Rho_N"/>
    <property type="match status" value="1"/>
</dbReference>
<dbReference type="InterPro" id="IPR036269">
    <property type="entry name" value="Rho_N_sf"/>
</dbReference>
<keyword evidence="1 9" id="KW-0806">Transcription termination</keyword>
<dbReference type="SMART" id="SM00959">
    <property type="entry name" value="Rho_N"/>
    <property type="match status" value="1"/>
</dbReference>
<dbReference type="CDD" id="cd01128">
    <property type="entry name" value="rho_factor_C"/>
    <property type="match status" value="1"/>
</dbReference>
<feature type="binding site" evidence="9">
    <location>
        <begin position="235"/>
        <end position="240"/>
    </location>
    <ligand>
        <name>ATP</name>
        <dbReference type="ChEBI" id="CHEBI:30616"/>
    </ligand>
</feature>
<dbReference type="InterPro" id="IPR041703">
    <property type="entry name" value="Rho_factor_ATP-bd"/>
</dbReference>
<reference evidence="14" key="2">
    <citation type="journal article" date="2021" name="PeerJ">
        <title>Extensive microbial diversity within the chicken gut microbiome revealed by metagenomics and culture.</title>
        <authorList>
            <person name="Gilroy R."/>
            <person name="Ravi A."/>
            <person name="Getino M."/>
            <person name="Pursley I."/>
            <person name="Horton D.L."/>
            <person name="Alikhan N.F."/>
            <person name="Baker D."/>
            <person name="Gharbi K."/>
            <person name="Hall N."/>
            <person name="Watson M."/>
            <person name="Adriaenssens E.M."/>
            <person name="Foster-Nyarko E."/>
            <person name="Jarju S."/>
            <person name="Secka A."/>
            <person name="Antonio M."/>
            <person name="Oren A."/>
            <person name="Chaudhuri R.R."/>
            <person name="La Ragione R."/>
            <person name="Hildebrand F."/>
            <person name="Pallen M.J."/>
        </authorList>
    </citation>
    <scope>NUCLEOTIDE SEQUENCE</scope>
    <source>
        <strain evidence="14">F6-4510</strain>
    </source>
</reference>
<dbReference type="InterPro" id="IPR000194">
    <property type="entry name" value="ATPase_F1/V1/A1_a/bsu_nucl-bd"/>
</dbReference>
<comment type="caution">
    <text evidence="14">The sequence shown here is derived from an EMBL/GenBank/DDBJ whole genome shotgun (WGS) entry which is preliminary data.</text>
</comment>
<dbReference type="NCBIfam" id="TIGR00767">
    <property type="entry name" value="rho"/>
    <property type="match status" value="1"/>
</dbReference>
<dbReference type="EC" id="3.6.4.-" evidence="9 10"/>
<dbReference type="InterPro" id="IPR012340">
    <property type="entry name" value="NA-bd_OB-fold"/>
</dbReference>
<evidence type="ECO:0000256" key="3">
    <source>
        <dbReference type="ARBA" id="ARBA00022801"/>
    </source>
</evidence>
<feature type="domain" description="Rho RNA-BD" evidence="13">
    <location>
        <begin position="119"/>
        <end position="192"/>
    </location>
</feature>
<evidence type="ECO:0000313" key="15">
    <source>
        <dbReference type="Proteomes" id="UP000823611"/>
    </source>
</evidence>
<dbReference type="Gene3D" id="1.10.720.10">
    <property type="match status" value="1"/>
</dbReference>
<evidence type="ECO:0000256" key="6">
    <source>
        <dbReference type="ARBA" id="ARBA00022884"/>
    </source>
</evidence>
<comment type="similarity">
    <text evidence="9 11">Belongs to the Rho family.</text>
</comment>
<dbReference type="SUPFAM" id="SSF52540">
    <property type="entry name" value="P-loop containing nucleoside triphosphate hydrolases"/>
    <property type="match status" value="1"/>
</dbReference>
<dbReference type="HAMAP" id="MF_01884">
    <property type="entry name" value="Rho"/>
    <property type="match status" value="1"/>
</dbReference>
<evidence type="ECO:0000256" key="7">
    <source>
        <dbReference type="ARBA" id="ARBA00023015"/>
    </source>
</evidence>
<keyword evidence="4 9" id="KW-0347">Helicase</keyword>
<dbReference type="InterPro" id="IPR004665">
    <property type="entry name" value="Term_rho"/>
</dbReference>
<dbReference type="PROSITE" id="PS51856">
    <property type="entry name" value="RHO_RNA_BD"/>
    <property type="match status" value="1"/>
</dbReference>
<evidence type="ECO:0000256" key="9">
    <source>
        <dbReference type="HAMAP-Rule" id="MF_01884"/>
    </source>
</evidence>
<feature type="binding site" evidence="9">
    <location>
        <position position="278"/>
    </location>
    <ligand>
        <name>ATP</name>
        <dbReference type="ChEBI" id="CHEBI:30616"/>
    </ligand>
</feature>
<accession>A0A9D9DXB4</accession>
<dbReference type="GO" id="GO:0003723">
    <property type="term" value="F:RNA binding"/>
    <property type="evidence" value="ECO:0007669"/>
    <property type="project" value="UniProtKB-UniRule"/>
</dbReference>
<dbReference type="Pfam" id="PF07497">
    <property type="entry name" value="Rho_RNA_bind"/>
    <property type="match status" value="1"/>
</dbReference>
<dbReference type="NCBIfam" id="NF006886">
    <property type="entry name" value="PRK09376.1"/>
    <property type="match status" value="1"/>
</dbReference>
<feature type="region of interest" description="Disordered" evidence="12">
    <location>
        <begin position="39"/>
        <end position="104"/>
    </location>
</feature>
<dbReference type="EMBL" id="JADIMX010000052">
    <property type="protein sequence ID" value="MBO8434236.1"/>
    <property type="molecule type" value="Genomic_DNA"/>
</dbReference>
<keyword evidence="6 9" id="KW-0694">RNA-binding</keyword>
<evidence type="ECO:0000256" key="11">
    <source>
        <dbReference type="PROSITE-ProRule" id="PRU01203"/>
    </source>
</evidence>
<evidence type="ECO:0000259" key="13">
    <source>
        <dbReference type="PROSITE" id="PS51856"/>
    </source>
</evidence>
<comment type="caution">
    <text evidence="9">Lacks conserved residue(s) required for the propagation of feature annotation.</text>
</comment>
<comment type="subunit">
    <text evidence="9">Homohexamer. The homohexamer assembles into an open ring structure.</text>
</comment>
<keyword evidence="7 9" id="KW-0805">Transcription regulation</keyword>
<dbReference type="Gene3D" id="3.40.50.300">
    <property type="entry name" value="P-loop containing nucleotide triphosphate hydrolases"/>
    <property type="match status" value="1"/>
</dbReference>
<dbReference type="CDD" id="cd04459">
    <property type="entry name" value="Rho_CSD"/>
    <property type="match status" value="1"/>
</dbReference>
<evidence type="ECO:0000256" key="4">
    <source>
        <dbReference type="ARBA" id="ARBA00022806"/>
    </source>
</evidence>
<evidence type="ECO:0000256" key="5">
    <source>
        <dbReference type="ARBA" id="ARBA00022840"/>
    </source>
</evidence>
<keyword evidence="2 9" id="KW-0547">Nucleotide-binding</keyword>
<protein>
    <recommendedName>
        <fullName evidence="9 10">Transcription termination factor Rho</fullName>
        <ecNumber evidence="9 10">3.6.4.-</ecNumber>
    </recommendedName>
    <alternativeName>
        <fullName evidence="9">ATP-dependent helicase Rho</fullName>
    </alternativeName>
</protein>
<name>A0A9D9DXB4_9FIRM</name>
<feature type="binding site" evidence="9">
    <location>
        <begin position="247"/>
        <end position="252"/>
    </location>
    <ligand>
        <name>ATP</name>
        <dbReference type="ChEBI" id="CHEBI:30616"/>
    </ligand>
</feature>
<dbReference type="SUPFAM" id="SSF50249">
    <property type="entry name" value="Nucleic acid-binding proteins"/>
    <property type="match status" value="1"/>
</dbReference>
<dbReference type="SUPFAM" id="SSF68912">
    <property type="entry name" value="Rho N-terminal domain-like"/>
    <property type="match status" value="1"/>
</dbReference>
<evidence type="ECO:0000256" key="1">
    <source>
        <dbReference type="ARBA" id="ARBA00022472"/>
    </source>
</evidence>
<dbReference type="Gene3D" id="2.40.50.140">
    <property type="entry name" value="Nucleic acid-binding proteins"/>
    <property type="match status" value="1"/>
</dbReference>
<dbReference type="GO" id="GO:0006353">
    <property type="term" value="P:DNA-templated transcription termination"/>
    <property type="evidence" value="ECO:0007669"/>
    <property type="project" value="UniProtKB-UniRule"/>
</dbReference>
<dbReference type="PANTHER" id="PTHR46425">
    <property type="entry name" value="TRANSCRIPTION TERMINATION FACTOR RHO"/>
    <property type="match status" value="1"/>
</dbReference>
<dbReference type="Pfam" id="PF00006">
    <property type="entry name" value="ATP-synt_ab"/>
    <property type="match status" value="1"/>
</dbReference>
<dbReference type="SMART" id="SM00382">
    <property type="entry name" value="AAA"/>
    <property type="match status" value="1"/>
</dbReference>
<feature type="compositionally biased region" description="Basic and acidic residues" evidence="12">
    <location>
        <begin position="74"/>
        <end position="100"/>
    </location>
</feature>
<dbReference type="Proteomes" id="UP000823611">
    <property type="component" value="Unassembled WGS sequence"/>
</dbReference>
<evidence type="ECO:0000256" key="10">
    <source>
        <dbReference type="NCBIfam" id="TIGR00767"/>
    </source>
</evidence>
<evidence type="ECO:0000256" key="8">
    <source>
        <dbReference type="ARBA" id="ARBA00023163"/>
    </source>
</evidence>
<gene>
    <name evidence="9 14" type="primary">rho</name>
    <name evidence="14" type="ORF">IAC55_02790</name>
</gene>
<dbReference type="AlphaFoldDB" id="A0A9D9DXB4"/>
<dbReference type="SMART" id="SM00357">
    <property type="entry name" value="CSP"/>
    <property type="match status" value="1"/>
</dbReference>
<keyword evidence="8 9" id="KW-0804">Transcription</keyword>
<dbReference type="GO" id="GO:0005524">
    <property type="term" value="F:ATP binding"/>
    <property type="evidence" value="ECO:0007669"/>
    <property type="project" value="UniProtKB-UniRule"/>
</dbReference>
<proteinExistence type="inferred from homology"/>
<evidence type="ECO:0000313" key="14">
    <source>
        <dbReference type="EMBL" id="MBO8434236.1"/>
    </source>
</evidence>
<evidence type="ECO:0000256" key="12">
    <source>
        <dbReference type="SAM" id="MobiDB-lite"/>
    </source>
</evidence>
<evidence type="ECO:0000256" key="2">
    <source>
        <dbReference type="ARBA" id="ARBA00022741"/>
    </source>
</evidence>
<dbReference type="GO" id="GO:0016787">
    <property type="term" value="F:hydrolase activity"/>
    <property type="evidence" value="ECO:0007669"/>
    <property type="project" value="UniProtKB-KW"/>
</dbReference>
<dbReference type="PANTHER" id="PTHR46425:SF1">
    <property type="entry name" value="TRANSCRIPTION TERMINATION FACTOR RHO"/>
    <property type="match status" value="1"/>
</dbReference>
<dbReference type="InterPro" id="IPR011113">
    <property type="entry name" value="Rho_RNA-bd"/>
</dbReference>
<keyword evidence="5 9" id="KW-0067">ATP-binding</keyword>
<feature type="compositionally biased region" description="Basic and acidic residues" evidence="12">
    <location>
        <begin position="46"/>
        <end position="62"/>
    </location>
</feature>
<dbReference type="InterPro" id="IPR003593">
    <property type="entry name" value="AAA+_ATPase"/>
</dbReference>
<organism evidence="14 15">
    <name type="scientific">Candidatus Fimicola merdigallinarum</name>
    <dbReference type="NCBI Taxonomy" id="2840819"/>
    <lineage>
        <taxon>Bacteria</taxon>
        <taxon>Bacillati</taxon>
        <taxon>Bacillota</taxon>
        <taxon>Clostridia</taxon>
        <taxon>Lachnospirales</taxon>
        <taxon>Lachnospiraceae</taxon>
        <taxon>Lachnospiraceae incertae sedis</taxon>
        <taxon>Candidatus Fimicola</taxon>
    </lineage>
</organism>
<dbReference type="InterPro" id="IPR011129">
    <property type="entry name" value="CSD"/>
</dbReference>
<dbReference type="GO" id="GO:0008186">
    <property type="term" value="F:ATP-dependent activity, acting on RNA"/>
    <property type="evidence" value="ECO:0007669"/>
    <property type="project" value="UniProtKB-UniRule"/>
</dbReference>
<dbReference type="InterPro" id="IPR027417">
    <property type="entry name" value="P-loop_NTPase"/>
</dbReference>
<dbReference type="InterPro" id="IPR011112">
    <property type="entry name" value="Rho-like_N"/>
</dbReference>
<comment type="function">
    <text evidence="9">Facilitates transcription termination by a mechanism that involves Rho binding to the nascent RNA, activation of Rho's RNA-dependent ATPase activity, and release of the mRNA from the DNA template.</text>
</comment>